<feature type="transmembrane region" description="Helical" evidence="1">
    <location>
        <begin position="240"/>
        <end position="263"/>
    </location>
</feature>
<dbReference type="InterPro" id="IPR019427">
    <property type="entry name" value="7TM_GPCR_serpentine_rcpt_Srw"/>
</dbReference>
<keyword evidence="1" id="KW-0472">Membrane</keyword>
<dbReference type="Pfam" id="PF10324">
    <property type="entry name" value="7TM_GPCR_Srw"/>
    <property type="match status" value="2"/>
</dbReference>
<feature type="transmembrane region" description="Helical" evidence="1">
    <location>
        <begin position="84"/>
        <end position="103"/>
    </location>
</feature>
<feature type="transmembrane region" description="Helical" evidence="1">
    <location>
        <begin position="182"/>
        <end position="201"/>
    </location>
</feature>
<sequence length="351" mass="39825">MKTNKLARTSTMDPYDYFTDDFIYSDPFGRGYINNNDYLTENFQQMAGYYASILGVFHQIYDIAVVVNFIVNIPHLFILCQKELRSNLVYIIMIGICLCDFIHSIGKMAKIFMTWHIIYQIEECPSVYPYYHIFIDVFSNSTQIMSRRCSAFLALFIAAFRSFSVIFPMSSAVNFLMKARSGWLIVLMVGLICGGWSAVYSQCTTIEKLLMCPGGYTPSYVMYIHVTTGKAENLFHLIDGCIVITVSLLYILMAVALMIALAAAKKRRKNLKSDKAFFGELEVVALTLSIASSIAHCFICFCMSSQYRDVVKRFVWKEKKEVEVKVAAPESSIHPTTVDTTKTSNSSKRTT</sequence>
<dbReference type="GeneID" id="9827079"/>
<dbReference type="Gene3D" id="1.20.1070.10">
    <property type="entry name" value="Rhodopsin 7-helix transmembrane proteins"/>
    <property type="match status" value="1"/>
</dbReference>
<dbReference type="CTD" id="9827079"/>
<feature type="transmembrane region" description="Helical" evidence="1">
    <location>
        <begin position="60"/>
        <end position="78"/>
    </location>
</feature>
<feature type="transmembrane region" description="Helical" evidence="1">
    <location>
        <begin position="151"/>
        <end position="170"/>
    </location>
</feature>
<dbReference type="PANTHER" id="PTHR47321">
    <property type="entry name" value="SERPENTINE RECEPTOR, CLASS W"/>
    <property type="match status" value="1"/>
</dbReference>
<dbReference type="SUPFAM" id="SSF81321">
    <property type="entry name" value="Family A G protein-coupled receptor-like"/>
    <property type="match status" value="1"/>
</dbReference>
<keyword evidence="3" id="KW-1185">Reference proteome</keyword>
<dbReference type="GO" id="GO:0008528">
    <property type="term" value="F:G protein-coupled peptide receptor activity"/>
    <property type="evidence" value="ECO:0007669"/>
    <property type="project" value="InterPro"/>
</dbReference>
<dbReference type="EMBL" id="DS268507">
    <property type="protein sequence ID" value="EFO83169.1"/>
    <property type="molecule type" value="Genomic_DNA"/>
</dbReference>
<organism evidence="3">
    <name type="scientific">Caenorhabditis remanei</name>
    <name type="common">Caenorhabditis vulgaris</name>
    <dbReference type="NCBI Taxonomy" id="31234"/>
    <lineage>
        <taxon>Eukaryota</taxon>
        <taxon>Metazoa</taxon>
        <taxon>Ecdysozoa</taxon>
        <taxon>Nematoda</taxon>
        <taxon>Chromadorea</taxon>
        <taxon>Rhabditida</taxon>
        <taxon>Rhabditina</taxon>
        <taxon>Rhabditomorpha</taxon>
        <taxon>Rhabditoidea</taxon>
        <taxon>Rhabditidae</taxon>
        <taxon>Peloderinae</taxon>
        <taxon>Caenorhabditis</taxon>
    </lineage>
</organism>
<dbReference type="PANTHER" id="PTHR47321:SF1">
    <property type="entry name" value="G-PROTEIN COUPLED RECEPTORS FAMILY 1 PROFILE DOMAIN-CONTAINING PROTEIN-RELATED"/>
    <property type="match status" value="1"/>
</dbReference>
<name>E3N100_CAERE</name>
<dbReference type="OrthoDB" id="5818258at2759"/>
<evidence type="ECO:0008006" key="4">
    <source>
        <dbReference type="Google" id="ProtNLM"/>
    </source>
</evidence>
<dbReference type="OMA" id="MSAITHK"/>
<dbReference type="HOGENOM" id="CLU_043715_2_0_1"/>
<evidence type="ECO:0000313" key="2">
    <source>
        <dbReference type="EMBL" id="EFO83169.1"/>
    </source>
</evidence>
<keyword evidence="1" id="KW-0812">Transmembrane</keyword>
<dbReference type="eggNOG" id="ENOG502R2TT">
    <property type="taxonomic scope" value="Eukaryota"/>
</dbReference>
<dbReference type="RefSeq" id="XP_003097912.2">
    <property type="nucleotide sequence ID" value="XM_003097864.2"/>
</dbReference>
<gene>
    <name evidence="2" type="ORF">CRE_12960</name>
</gene>
<dbReference type="AlphaFoldDB" id="E3N100"/>
<feature type="transmembrane region" description="Helical" evidence="1">
    <location>
        <begin position="283"/>
        <end position="303"/>
    </location>
</feature>
<dbReference type="STRING" id="31234.E3N100"/>
<keyword evidence="1" id="KW-1133">Transmembrane helix</keyword>
<proteinExistence type="predicted"/>
<reference evidence="2" key="1">
    <citation type="submission" date="2007-07" db="EMBL/GenBank/DDBJ databases">
        <title>PCAP assembly of the Caenorhabditis remanei genome.</title>
        <authorList>
            <consortium name="The Caenorhabditis remanei Sequencing Consortium"/>
            <person name="Wilson R.K."/>
        </authorList>
    </citation>
    <scope>NUCLEOTIDE SEQUENCE [LARGE SCALE GENOMIC DNA]</scope>
    <source>
        <strain evidence="2">PB4641</strain>
    </source>
</reference>
<dbReference type="KEGG" id="crq:GCK72_020666"/>
<evidence type="ECO:0000256" key="1">
    <source>
        <dbReference type="SAM" id="Phobius"/>
    </source>
</evidence>
<dbReference type="Proteomes" id="UP000008281">
    <property type="component" value="Unassembled WGS sequence"/>
</dbReference>
<protein>
    <recommendedName>
        <fullName evidence="4">G-protein coupled receptors family 1 profile domain-containing protein</fullName>
    </recommendedName>
</protein>
<dbReference type="InParanoid" id="E3N100"/>
<accession>E3N100</accession>
<evidence type="ECO:0000313" key="3">
    <source>
        <dbReference type="Proteomes" id="UP000008281"/>
    </source>
</evidence>